<protein>
    <submittedName>
        <fullName evidence="1">Aldose 1-epimerase</fullName>
    </submittedName>
</protein>
<dbReference type="CDD" id="cd09021">
    <property type="entry name" value="Aldose_epim_Ec_YphB"/>
    <property type="match status" value="1"/>
</dbReference>
<dbReference type="InterPro" id="IPR014718">
    <property type="entry name" value="GH-type_carb-bd"/>
</dbReference>
<dbReference type="GO" id="GO:0033499">
    <property type="term" value="P:galactose catabolic process via UDP-galactose, Leloir pathway"/>
    <property type="evidence" value="ECO:0007669"/>
    <property type="project" value="TreeGrafter"/>
</dbReference>
<dbReference type="InterPro" id="IPR011013">
    <property type="entry name" value="Gal_mutarotase_sf_dom"/>
</dbReference>
<evidence type="ECO:0000313" key="2">
    <source>
        <dbReference type="Proteomes" id="UP000483286"/>
    </source>
</evidence>
<gene>
    <name evidence="1" type="ORF">GO986_14100</name>
</gene>
<organism evidence="1 2">
    <name type="scientific">Deinococcus arboris</name>
    <dbReference type="NCBI Taxonomy" id="2682977"/>
    <lineage>
        <taxon>Bacteria</taxon>
        <taxon>Thermotogati</taxon>
        <taxon>Deinococcota</taxon>
        <taxon>Deinococci</taxon>
        <taxon>Deinococcales</taxon>
        <taxon>Deinococcaceae</taxon>
        <taxon>Deinococcus</taxon>
    </lineage>
</organism>
<dbReference type="GO" id="GO:0004034">
    <property type="term" value="F:aldose 1-epimerase activity"/>
    <property type="evidence" value="ECO:0007669"/>
    <property type="project" value="TreeGrafter"/>
</dbReference>
<dbReference type="PANTHER" id="PTHR10091:SF45">
    <property type="entry name" value="ALDOSE 1-EPIMERASE"/>
    <property type="match status" value="1"/>
</dbReference>
<evidence type="ECO:0000313" key="1">
    <source>
        <dbReference type="EMBL" id="MVN87890.1"/>
    </source>
</evidence>
<dbReference type="Proteomes" id="UP000483286">
    <property type="component" value="Unassembled WGS sequence"/>
</dbReference>
<reference evidence="1 2" key="1">
    <citation type="submission" date="2019-12" db="EMBL/GenBank/DDBJ databases">
        <title>Deinococcus sp. HMF7620 Genome sequencing and assembly.</title>
        <authorList>
            <person name="Kang H."/>
            <person name="Kim H."/>
            <person name="Joh K."/>
        </authorList>
    </citation>
    <scope>NUCLEOTIDE SEQUENCE [LARGE SCALE GENOMIC DNA]</scope>
    <source>
        <strain evidence="1 2">HMF7620</strain>
    </source>
</reference>
<dbReference type="PANTHER" id="PTHR10091">
    <property type="entry name" value="ALDOSE-1-EPIMERASE"/>
    <property type="match status" value="1"/>
</dbReference>
<dbReference type="GO" id="GO:0030246">
    <property type="term" value="F:carbohydrate binding"/>
    <property type="evidence" value="ECO:0007669"/>
    <property type="project" value="InterPro"/>
</dbReference>
<dbReference type="SUPFAM" id="SSF74650">
    <property type="entry name" value="Galactose mutarotase-like"/>
    <property type="match status" value="1"/>
</dbReference>
<dbReference type="RefSeq" id="WP_157459951.1">
    <property type="nucleotide sequence ID" value="NZ_WQLB01000020.1"/>
</dbReference>
<dbReference type="GO" id="GO:0006006">
    <property type="term" value="P:glucose metabolic process"/>
    <property type="evidence" value="ECO:0007669"/>
    <property type="project" value="TreeGrafter"/>
</dbReference>
<sequence length="308" mass="32878">MSDPGPVVTLRSEALTLEVLPELGASVLNLRATSGRPVLRPVALADVHKSSNCASFTLLPYSNRIRGARFTFGGEDVVLQPNTGGGLAQHGDVRNRPWQLEAQSEAHLRATFDSRAFADMNWPWAFTAAVEYRLHGPHLDTTVTLTNADTRPMPAGLGLHPYFARQVGGGPDPTLEVGAELIYDTGADLLPTGAARPLQVAEDYRQPRAVGPRQIDAAYTAWDGTARLDWGGRALVLTADNVYSHLVVFTAPDGSLALEPVSHATDAFNLAARGVGGVDLRVLAPGQTLAGTVRFTLEGDWTAEEPQG</sequence>
<comment type="caution">
    <text evidence="1">The sequence shown here is derived from an EMBL/GenBank/DDBJ whole genome shotgun (WGS) entry which is preliminary data.</text>
</comment>
<dbReference type="InterPro" id="IPR008183">
    <property type="entry name" value="Aldose_1/G6P_1-epimerase"/>
</dbReference>
<keyword evidence="2" id="KW-1185">Reference proteome</keyword>
<dbReference type="EMBL" id="WQLB01000020">
    <property type="protein sequence ID" value="MVN87890.1"/>
    <property type="molecule type" value="Genomic_DNA"/>
</dbReference>
<dbReference type="Pfam" id="PF01263">
    <property type="entry name" value="Aldose_epim"/>
    <property type="match status" value="1"/>
</dbReference>
<dbReference type="AlphaFoldDB" id="A0A7C9HZH0"/>
<dbReference type="Gene3D" id="2.70.98.10">
    <property type="match status" value="1"/>
</dbReference>
<proteinExistence type="predicted"/>
<accession>A0A7C9HZH0</accession>
<name>A0A7C9HZH0_9DEIO</name>